<dbReference type="PANTHER" id="PTHR11746">
    <property type="entry name" value="O-METHYLTRANSFERASE"/>
    <property type="match status" value="1"/>
</dbReference>
<dbReference type="PROSITE" id="PS51683">
    <property type="entry name" value="SAM_OMT_II"/>
    <property type="match status" value="1"/>
</dbReference>
<dbReference type="SUPFAM" id="SSF53335">
    <property type="entry name" value="S-adenosyl-L-methionine-dependent methyltransferases"/>
    <property type="match status" value="1"/>
</dbReference>
<evidence type="ECO:0000313" key="6">
    <source>
        <dbReference type="Proteomes" id="UP000224567"/>
    </source>
</evidence>
<evidence type="ECO:0000256" key="3">
    <source>
        <dbReference type="ARBA" id="ARBA00022691"/>
    </source>
</evidence>
<evidence type="ECO:0000259" key="4">
    <source>
        <dbReference type="Pfam" id="PF00891"/>
    </source>
</evidence>
<gene>
    <name evidence="5" type="ORF">CQW23_24207</name>
</gene>
<protein>
    <recommendedName>
        <fullName evidence="4">O-methyltransferase C-terminal domain-containing protein</fullName>
    </recommendedName>
</protein>
<reference evidence="6" key="2">
    <citation type="journal article" date="2017" name="J. Anim. Genet.">
        <title>Multiple reference genome sequences of hot pepper reveal the massive evolution of plant disease resistance genes by retroduplication.</title>
        <authorList>
            <person name="Kim S."/>
            <person name="Park J."/>
            <person name="Yeom S.-I."/>
            <person name="Kim Y.-M."/>
            <person name="Seo E."/>
            <person name="Kim K.-T."/>
            <person name="Kim M.-S."/>
            <person name="Lee J.M."/>
            <person name="Cheong K."/>
            <person name="Shin H.-S."/>
            <person name="Kim S.-B."/>
            <person name="Han K."/>
            <person name="Lee J."/>
            <person name="Park M."/>
            <person name="Lee H.-A."/>
            <person name="Lee H.-Y."/>
            <person name="Lee Y."/>
            <person name="Oh S."/>
            <person name="Lee J.H."/>
            <person name="Choi E."/>
            <person name="Choi E."/>
            <person name="Lee S.E."/>
            <person name="Jeon J."/>
            <person name="Kim H."/>
            <person name="Choi G."/>
            <person name="Song H."/>
            <person name="Lee J."/>
            <person name="Lee S.-C."/>
            <person name="Kwon J.-K."/>
            <person name="Lee H.-Y."/>
            <person name="Koo N."/>
            <person name="Hong Y."/>
            <person name="Kim R.W."/>
            <person name="Kang W.-H."/>
            <person name="Huh J.H."/>
            <person name="Kang B.-C."/>
            <person name="Yang T.-J."/>
            <person name="Lee Y.-H."/>
            <person name="Bennetzen J.L."/>
            <person name="Choi D."/>
        </authorList>
    </citation>
    <scope>NUCLEOTIDE SEQUENCE [LARGE SCALE GENOMIC DNA]</scope>
    <source>
        <strain evidence="6">cv. PBC81</strain>
    </source>
</reference>
<organism evidence="5 6">
    <name type="scientific">Capsicum baccatum</name>
    <name type="common">Peruvian pepper</name>
    <dbReference type="NCBI Taxonomy" id="33114"/>
    <lineage>
        <taxon>Eukaryota</taxon>
        <taxon>Viridiplantae</taxon>
        <taxon>Streptophyta</taxon>
        <taxon>Embryophyta</taxon>
        <taxon>Tracheophyta</taxon>
        <taxon>Spermatophyta</taxon>
        <taxon>Magnoliopsida</taxon>
        <taxon>eudicotyledons</taxon>
        <taxon>Gunneridae</taxon>
        <taxon>Pentapetalae</taxon>
        <taxon>asterids</taxon>
        <taxon>lamiids</taxon>
        <taxon>Solanales</taxon>
        <taxon>Solanaceae</taxon>
        <taxon>Solanoideae</taxon>
        <taxon>Capsiceae</taxon>
        <taxon>Capsicum</taxon>
    </lineage>
</organism>
<dbReference type="STRING" id="33114.A0A2G2VU52"/>
<sequence length="228" mass="26065">MLGMDENKMSIEIIDRNNELLVIEQILEVEIAEPSKIKRVRQKKKRILDVETTLLRHNASLNEVTTYEKAHSCSVDFITSDHKNAISKIICDYILELVRDSSNASELSNQDEGWVVCPVFKKKNYHKALESPQNSSTTLSRRGDMFQSIPYADAILLKLVMHNWSDEDCVKILQRCREASINNDEGRKGKILIIDMVLNRDEDEADITEVKLLFDVLMTVLLAGEAEN</sequence>
<keyword evidence="3" id="KW-0949">S-adenosyl-L-methionine</keyword>
<reference evidence="5 6" key="1">
    <citation type="journal article" date="2017" name="Genome Biol.">
        <title>New reference genome sequences of hot pepper reveal the massive evolution of plant disease-resistance genes by retroduplication.</title>
        <authorList>
            <person name="Kim S."/>
            <person name="Park J."/>
            <person name="Yeom S.I."/>
            <person name="Kim Y.M."/>
            <person name="Seo E."/>
            <person name="Kim K.T."/>
            <person name="Kim M.S."/>
            <person name="Lee J.M."/>
            <person name="Cheong K."/>
            <person name="Shin H.S."/>
            <person name="Kim S.B."/>
            <person name="Han K."/>
            <person name="Lee J."/>
            <person name="Park M."/>
            <person name="Lee H.A."/>
            <person name="Lee H.Y."/>
            <person name="Lee Y."/>
            <person name="Oh S."/>
            <person name="Lee J.H."/>
            <person name="Choi E."/>
            <person name="Choi E."/>
            <person name="Lee S.E."/>
            <person name="Jeon J."/>
            <person name="Kim H."/>
            <person name="Choi G."/>
            <person name="Song H."/>
            <person name="Lee J."/>
            <person name="Lee S.C."/>
            <person name="Kwon J.K."/>
            <person name="Lee H.Y."/>
            <person name="Koo N."/>
            <person name="Hong Y."/>
            <person name="Kim R.W."/>
            <person name="Kang W.H."/>
            <person name="Huh J.H."/>
            <person name="Kang B.C."/>
            <person name="Yang T.J."/>
            <person name="Lee Y.H."/>
            <person name="Bennetzen J.L."/>
            <person name="Choi D."/>
        </authorList>
    </citation>
    <scope>NUCLEOTIDE SEQUENCE [LARGE SCALE GENOMIC DNA]</scope>
    <source>
        <strain evidence="6">cv. PBC81</strain>
    </source>
</reference>
<comment type="caution">
    <text evidence="5">The sequence shown here is derived from an EMBL/GenBank/DDBJ whole genome shotgun (WGS) entry which is preliminary data.</text>
</comment>
<dbReference type="InterPro" id="IPR001077">
    <property type="entry name" value="COMT_C"/>
</dbReference>
<name>A0A2G2VU52_CAPBA</name>
<accession>A0A2G2VU52</accession>
<evidence type="ECO:0000256" key="1">
    <source>
        <dbReference type="ARBA" id="ARBA00022603"/>
    </source>
</evidence>
<dbReference type="OrthoDB" id="1320530at2759"/>
<dbReference type="Pfam" id="PF00891">
    <property type="entry name" value="Methyltransf_2"/>
    <property type="match status" value="1"/>
</dbReference>
<keyword evidence="6" id="KW-1185">Reference proteome</keyword>
<feature type="domain" description="O-methyltransferase C-terminal" evidence="4">
    <location>
        <begin position="133"/>
        <end position="223"/>
    </location>
</feature>
<evidence type="ECO:0000256" key="2">
    <source>
        <dbReference type="ARBA" id="ARBA00022679"/>
    </source>
</evidence>
<dbReference type="GO" id="GO:0032259">
    <property type="term" value="P:methylation"/>
    <property type="evidence" value="ECO:0007669"/>
    <property type="project" value="UniProtKB-KW"/>
</dbReference>
<dbReference type="EMBL" id="MLFT02000010">
    <property type="protein sequence ID" value="PHT36507.1"/>
    <property type="molecule type" value="Genomic_DNA"/>
</dbReference>
<dbReference type="Proteomes" id="UP000224567">
    <property type="component" value="Unassembled WGS sequence"/>
</dbReference>
<dbReference type="Gene3D" id="3.40.50.150">
    <property type="entry name" value="Vaccinia Virus protein VP39"/>
    <property type="match status" value="1"/>
</dbReference>
<keyword evidence="2" id="KW-0808">Transferase</keyword>
<dbReference type="AlphaFoldDB" id="A0A2G2VU52"/>
<evidence type="ECO:0000313" key="5">
    <source>
        <dbReference type="EMBL" id="PHT36507.1"/>
    </source>
</evidence>
<proteinExistence type="predicted"/>
<keyword evidence="1" id="KW-0489">Methyltransferase</keyword>
<dbReference type="InterPro" id="IPR016461">
    <property type="entry name" value="COMT-like"/>
</dbReference>
<dbReference type="InterPro" id="IPR029063">
    <property type="entry name" value="SAM-dependent_MTases_sf"/>
</dbReference>
<dbReference type="GO" id="GO:0008171">
    <property type="term" value="F:O-methyltransferase activity"/>
    <property type="evidence" value="ECO:0007669"/>
    <property type="project" value="InterPro"/>
</dbReference>